<evidence type="ECO:0000259" key="1">
    <source>
        <dbReference type="Pfam" id="PF03551"/>
    </source>
</evidence>
<accession>X1JY36</accession>
<comment type="caution">
    <text evidence="2">The sequence shown here is derived from an EMBL/GenBank/DDBJ whole genome shotgun (WGS) entry which is preliminary data.</text>
</comment>
<evidence type="ECO:0000313" key="2">
    <source>
        <dbReference type="EMBL" id="GAH74723.1"/>
    </source>
</evidence>
<name>X1JY36_9ZZZZ</name>
<sequence length="135" mass="15452">MSGSEIVDKIEEYTDWRPSPGSIYPLLSHMQEKDLIRPHEDQDPTLKRFELTEMGRERADELMIHDGQMKARIRNIRKMYWKLHAGMTEELYTGLKDLLDALEDVYSGNKGDPEVSDKLKAALDSAATTIKEIGS</sequence>
<gene>
    <name evidence="2" type="ORF">S03H2_42076</name>
</gene>
<dbReference type="AlphaFoldDB" id="X1JY36"/>
<dbReference type="InterPro" id="IPR005149">
    <property type="entry name" value="Tscrpt_reg_PadR_N"/>
</dbReference>
<dbReference type="EMBL" id="BARU01026169">
    <property type="protein sequence ID" value="GAH74723.1"/>
    <property type="molecule type" value="Genomic_DNA"/>
</dbReference>
<dbReference type="InterPro" id="IPR036390">
    <property type="entry name" value="WH_DNA-bd_sf"/>
</dbReference>
<organism evidence="2">
    <name type="scientific">marine sediment metagenome</name>
    <dbReference type="NCBI Taxonomy" id="412755"/>
    <lineage>
        <taxon>unclassified sequences</taxon>
        <taxon>metagenomes</taxon>
        <taxon>ecological metagenomes</taxon>
    </lineage>
</organism>
<proteinExistence type="predicted"/>
<protein>
    <recommendedName>
        <fullName evidence="1">Transcription regulator PadR N-terminal domain-containing protein</fullName>
    </recommendedName>
</protein>
<feature type="domain" description="Transcription regulator PadR N-terminal" evidence="1">
    <location>
        <begin position="3"/>
        <end position="59"/>
    </location>
</feature>
<dbReference type="PANTHER" id="PTHR43252:SF5">
    <property type="entry name" value="TRANSCRIPTIONAL REGULATOR, PADR-LIKE FAMILY"/>
    <property type="match status" value="1"/>
</dbReference>
<dbReference type="InterPro" id="IPR036388">
    <property type="entry name" value="WH-like_DNA-bd_sf"/>
</dbReference>
<dbReference type="PANTHER" id="PTHR43252">
    <property type="entry name" value="TRANSCRIPTIONAL REGULATOR YQJI"/>
    <property type="match status" value="1"/>
</dbReference>
<dbReference type="Gene3D" id="1.10.10.10">
    <property type="entry name" value="Winged helix-like DNA-binding domain superfamily/Winged helix DNA-binding domain"/>
    <property type="match status" value="1"/>
</dbReference>
<reference evidence="2" key="1">
    <citation type="journal article" date="2014" name="Front. Microbiol.">
        <title>High frequency of phylogenetically diverse reductive dehalogenase-homologous genes in deep subseafloor sedimentary metagenomes.</title>
        <authorList>
            <person name="Kawai M."/>
            <person name="Futagami T."/>
            <person name="Toyoda A."/>
            <person name="Takaki Y."/>
            <person name="Nishi S."/>
            <person name="Hori S."/>
            <person name="Arai W."/>
            <person name="Tsubouchi T."/>
            <person name="Morono Y."/>
            <person name="Uchiyama I."/>
            <person name="Ito T."/>
            <person name="Fujiyama A."/>
            <person name="Inagaki F."/>
            <person name="Takami H."/>
        </authorList>
    </citation>
    <scope>NUCLEOTIDE SEQUENCE</scope>
    <source>
        <strain evidence="2">Expedition CK06-06</strain>
    </source>
</reference>
<dbReference type="SUPFAM" id="SSF46785">
    <property type="entry name" value="Winged helix' DNA-binding domain"/>
    <property type="match status" value="1"/>
</dbReference>
<dbReference type="Pfam" id="PF03551">
    <property type="entry name" value="PadR"/>
    <property type="match status" value="1"/>
</dbReference>